<evidence type="ECO:0000313" key="2">
    <source>
        <dbReference type="EMBL" id="RKH02807.1"/>
    </source>
</evidence>
<dbReference type="OrthoDB" id="5509251at2"/>
<gene>
    <name evidence="2" type="ORF">D7X32_15840</name>
</gene>
<evidence type="ECO:0000259" key="1">
    <source>
        <dbReference type="Pfam" id="PF07791"/>
    </source>
</evidence>
<reference evidence="3" key="1">
    <citation type="submission" date="2018-09" db="EMBL/GenBank/DDBJ databases">
        <authorList>
            <person name="Livingstone P.G."/>
            <person name="Whitworth D.E."/>
        </authorList>
    </citation>
    <scope>NUCLEOTIDE SEQUENCE [LARGE SCALE GENOMIC DNA]</scope>
    <source>
        <strain evidence="3">CA043D</strain>
    </source>
</reference>
<organism evidence="2 3">
    <name type="scientific">Corallococcus carmarthensis</name>
    <dbReference type="NCBI Taxonomy" id="2316728"/>
    <lineage>
        <taxon>Bacteria</taxon>
        <taxon>Pseudomonadati</taxon>
        <taxon>Myxococcota</taxon>
        <taxon>Myxococcia</taxon>
        <taxon>Myxococcales</taxon>
        <taxon>Cystobacterineae</taxon>
        <taxon>Myxococcaceae</taxon>
        <taxon>Corallococcus</taxon>
    </lineage>
</organism>
<protein>
    <recommendedName>
        <fullName evidence="1">Immunity MXAN-0049 protein domain-containing protein</fullName>
    </recommendedName>
</protein>
<accession>A0A3A8K6B4</accession>
<dbReference type="AlphaFoldDB" id="A0A3A8K6B4"/>
<keyword evidence="3" id="KW-1185">Reference proteome</keyword>
<dbReference type="EMBL" id="RAWE01000049">
    <property type="protein sequence ID" value="RKH02807.1"/>
    <property type="molecule type" value="Genomic_DNA"/>
</dbReference>
<comment type="caution">
    <text evidence="2">The sequence shown here is derived from an EMBL/GenBank/DDBJ whole genome shotgun (WGS) entry which is preliminary data.</text>
</comment>
<dbReference type="Pfam" id="PF07791">
    <property type="entry name" value="Imm11"/>
    <property type="match status" value="1"/>
</dbReference>
<feature type="domain" description="Immunity MXAN-0049 protein" evidence="1">
    <location>
        <begin position="10"/>
        <end position="128"/>
    </location>
</feature>
<evidence type="ECO:0000313" key="3">
    <source>
        <dbReference type="Proteomes" id="UP000268313"/>
    </source>
</evidence>
<dbReference type="Proteomes" id="UP000268313">
    <property type="component" value="Unassembled WGS sequence"/>
</dbReference>
<name>A0A3A8K6B4_9BACT</name>
<dbReference type="InterPro" id="IPR012433">
    <property type="entry name" value="Imm11"/>
</dbReference>
<sequence length="138" mass="15376">MFAGVERVPIVSEGVANVFRLLAPDDVQLLPVTVESEPERYFIANATKVVDCIDEVNCEGRQPYDQDDPHPERRGAYRWISGLRIDPARTEGTRVLRPMKFKIAFIVSEEVKNALEQVGNLGVLFDRVTGPRGGHGVT</sequence>
<proteinExistence type="predicted"/>